<evidence type="ECO:0000256" key="8">
    <source>
        <dbReference type="ARBA" id="ARBA00023288"/>
    </source>
</evidence>
<dbReference type="OrthoDB" id="75169at2759"/>
<evidence type="ECO:0000313" key="11">
    <source>
        <dbReference type="Proteomes" id="UP000007266"/>
    </source>
</evidence>
<evidence type="ECO:0000256" key="2">
    <source>
        <dbReference type="ARBA" id="ARBA00022622"/>
    </source>
</evidence>
<evidence type="ECO:0000256" key="6">
    <source>
        <dbReference type="ARBA" id="ARBA00023136"/>
    </source>
</evidence>
<accession>D6WXR8</accession>
<dbReference type="OMA" id="HEVHREC"/>
<dbReference type="Proteomes" id="UP000007266">
    <property type="component" value="Linkage group 8"/>
</dbReference>
<keyword evidence="3" id="KW-0812">Transmembrane</keyword>
<keyword evidence="11" id="KW-1185">Reference proteome</keyword>
<dbReference type="PhylomeDB" id="D6WXR8"/>
<dbReference type="FunCoup" id="D6WXR8">
    <property type="interactions" value="48"/>
</dbReference>
<keyword evidence="8" id="KW-0449">Lipoprotein</keyword>
<evidence type="ECO:0000256" key="1">
    <source>
        <dbReference type="ARBA" id="ARBA00004589"/>
    </source>
</evidence>
<keyword evidence="2" id="KW-0336">GPI-anchor</keyword>
<reference evidence="10 11" key="2">
    <citation type="journal article" date="2010" name="Nucleic Acids Res.">
        <title>BeetleBase in 2010: revisions to provide comprehensive genomic information for Tribolium castaneum.</title>
        <authorList>
            <person name="Kim H.S."/>
            <person name="Murphy T."/>
            <person name="Xia J."/>
            <person name="Caragea D."/>
            <person name="Park Y."/>
            <person name="Beeman R.W."/>
            <person name="Lorenzen M.D."/>
            <person name="Butcher S."/>
            <person name="Manak J.R."/>
            <person name="Brown S.J."/>
        </authorList>
    </citation>
    <scope>GENOME REANNOTATION</scope>
    <source>
        <strain evidence="10 11">Georgia GA2</strain>
    </source>
</reference>
<evidence type="ECO:0000256" key="9">
    <source>
        <dbReference type="SAM" id="SignalP"/>
    </source>
</evidence>
<proteinExistence type="predicted"/>
<evidence type="ECO:0000256" key="7">
    <source>
        <dbReference type="ARBA" id="ARBA00023180"/>
    </source>
</evidence>
<feature type="signal peptide" evidence="9">
    <location>
        <begin position="1"/>
        <end position="20"/>
    </location>
</feature>
<dbReference type="PANTHER" id="PTHR33562:SF30">
    <property type="entry name" value="LD40063P"/>
    <property type="match status" value="1"/>
</dbReference>
<evidence type="ECO:0000313" key="10">
    <source>
        <dbReference type="EMBL" id="EFA07944.1"/>
    </source>
</evidence>
<dbReference type="EMBL" id="KQ971362">
    <property type="protein sequence ID" value="EFA07944.1"/>
    <property type="molecule type" value="Genomic_DNA"/>
</dbReference>
<dbReference type="InParanoid" id="D6WXR8"/>
<dbReference type="InterPro" id="IPR031424">
    <property type="entry name" value="QVR-like"/>
</dbReference>
<keyword evidence="4 9" id="KW-0732">Signal</keyword>
<name>D6WXR8_TRICA</name>
<keyword evidence="6" id="KW-0472">Membrane</keyword>
<comment type="subcellular location">
    <subcellularLocation>
        <location evidence="1">Membrane</location>
        <topology evidence="1">Lipid-anchor</topology>
        <topology evidence="1">GPI-anchor</topology>
    </subcellularLocation>
</comment>
<dbReference type="eggNOG" id="ENOG502SD52">
    <property type="taxonomic scope" value="Eukaryota"/>
</dbReference>
<dbReference type="GO" id="GO:0032222">
    <property type="term" value="P:regulation of synaptic transmission, cholinergic"/>
    <property type="evidence" value="ECO:0007669"/>
    <property type="project" value="InterPro"/>
</dbReference>
<dbReference type="Pfam" id="PF17064">
    <property type="entry name" value="QVR"/>
    <property type="match status" value="1"/>
</dbReference>
<reference evidence="10 11" key="1">
    <citation type="journal article" date="2008" name="Nature">
        <title>The genome of the model beetle and pest Tribolium castaneum.</title>
        <authorList>
            <consortium name="Tribolium Genome Sequencing Consortium"/>
            <person name="Richards S."/>
            <person name="Gibbs R.A."/>
            <person name="Weinstock G.M."/>
            <person name="Brown S.J."/>
            <person name="Denell R."/>
            <person name="Beeman R.W."/>
            <person name="Gibbs R."/>
            <person name="Beeman R.W."/>
            <person name="Brown S.J."/>
            <person name="Bucher G."/>
            <person name="Friedrich M."/>
            <person name="Grimmelikhuijzen C.J."/>
            <person name="Klingler M."/>
            <person name="Lorenzen M."/>
            <person name="Richards S."/>
            <person name="Roth S."/>
            <person name="Schroder R."/>
            <person name="Tautz D."/>
            <person name="Zdobnov E.M."/>
            <person name="Muzny D."/>
            <person name="Gibbs R.A."/>
            <person name="Weinstock G.M."/>
            <person name="Attaway T."/>
            <person name="Bell S."/>
            <person name="Buhay C.J."/>
            <person name="Chandrabose M.N."/>
            <person name="Chavez D."/>
            <person name="Clerk-Blankenburg K.P."/>
            <person name="Cree A."/>
            <person name="Dao M."/>
            <person name="Davis C."/>
            <person name="Chacko J."/>
            <person name="Dinh H."/>
            <person name="Dugan-Rocha S."/>
            <person name="Fowler G."/>
            <person name="Garner T.T."/>
            <person name="Garnes J."/>
            <person name="Gnirke A."/>
            <person name="Hawes A."/>
            <person name="Hernandez J."/>
            <person name="Hines S."/>
            <person name="Holder M."/>
            <person name="Hume J."/>
            <person name="Jhangiani S.N."/>
            <person name="Joshi V."/>
            <person name="Khan Z.M."/>
            <person name="Jackson L."/>
            <person name="Kovar C."/>
            <person name="Kowis A."/>
            <person name="Lee S."/>
            <person name="Lewis L.R."/>
            <person name="Margolis J."/>
            <person name="Morgan M."/>
            <person name="Nazareth L.V."/>
            <person name="Nguyen N."/>
            <person name="Okwuonu G."/>
            <person name="Parker D."/>
            <person name="Richards S."/>
            <person name="Ruiz S.J."/>
            <person name="Santibanez J."/>
            <person name="Savard J."/>
            <person name="Scherer S.E."/>
            <person name="Schneider B."/>
            <person name="Sodergren E."/>
            <person name="Tautz D."/>
            <person name="Vattahil S."/>
            <person name="Villasana D."/>
            <person name="White C.S."/>
            <person name="Wright R."/>
            <person name="Park Y."/>
            <person name="Beeman R.W."/>
            <person name="Lord J."/>
            <person name="Oppert B."/>
            <person name="Lorenzen M."/>
            <person name="Brown S."/>
            <person name="Wang L."/>
            <person name="Savard J."/>
            <person name="Tautz D."/>
            <person name="Richards S."/>
            <person name="Weinstock G."/>
            <person name="Gibbs R.A."/>
            <person name="Liu Y."/>
            <person name="Worley K."/>
            <person name="Weinstock G."/>
            <person name="Elsik C.G."/>
            <person name="Reese J.T."/>
            <person name="Elhaik E."/>
            <person name="Landan G."/>
            <person name="Graur D."/>
            <person name="Arensburger P."/>
            <person name="Atkinson P."/>
            <person name="Beeman R.W."/>
            <person name="Beidler J."/>
            <person name="Brown S.J."/>
            <person name="Demuth J.P."/>
            <person name="Drury D.W."/>
            <person name="Du Y.Z."/>
            <person name="Fujiwara H."/>
            <person name="Lorenzen M."/>
            <person name="Maselli V."/>
            <person name="Osanai M."/>
            <person name="Park Y."/>
            <person name="Robertson H.M."/>
            <person name="Tu Z."/>
            <person name="Wang J.J."/>
            <person name="Wang S."/>
            <person name="Richards S."/>
            <person name="Song H."/>
            <person name="Zhang L."/>
            <person name="Sodergren E."/>
            <person name="Werner D."/>
            <person name="Stanke M."/>
            <person name="Morgenstern B."/>
            <person name="Solovyev V."/>
            <person name="Kosarev P."/>
            <person name="Brown G."/>
            <person name="Chen H.C."/>
            <person name="Ermolaeva O."/>
            <person name="Hlavina W."/>
            <person name="Kapustin Y."/>
            <person name="Kiryutin B."/>
            <person name="Kitts P."/>
            <person name="Maglott D."/>
            <person name="Pruitt K."/>
            <person name="Sapojnikov V."/>
            <person name="Souvorov A."/>
            <person name="Mackey A.J."/>
            <person name="Waterhouse R.M."/>
            <person name="Wyder S."/>
            <person name="Zdobnov E.M."/>
            <person name="Zdobnov E.M."/>
            <person name="Wyder S."/>
            <person name="Kriventseva E.V."/>
            <person name="Kadowaki T."/>
            <person name="Bork P."/>
            <person name="Aranda M."/>
            <person name="Bao R."/>
            <person name="Beermann A."/>
            <person name="Berns N."/>
            <person name="Bolognesi R."/>
            <person name="Bonneton F."/>
            <person name="Bopp D."/>
            <person name="Brown S.J."/>
            <person name="Bucher G."/>
            <person name="Butts T."/>
            <person name="Chaumot A."/>
            <person name="Denell R.E."/>
            <person name="Ferrier D.E."/>
            <person name="Friedrich M."/>
            <person name="Gordon C.M."/>
            <person name="Jindra M."/>
            <person name="Klingler M."/>
            <person name="Lan Q."/>
            <person name="Lattorff H.M."/>
            <person name="Laudet V."/>
            <person name="von Levetsow C."/>
            <person name="Liu Z."/>
            <person name="Lutz R."/>
            <person name="Lynch J.A."/>
            <person name="da Fonseca R.N."/>
            <person name="Posnien N."/>
            <person name="Reuter R."/>
            <person name="Roth S."/>
            <person name="Savard J."/>
            <person name="Schinko J.B."/>
            <person name="Schmitt C."/>
            <person name="Schoppmeier M."/>
            <person name="Schroder R."/>
            <person name="Shippy T.D."/>
            <person name="Simonnet F."/>
            <person name="Marques-Souza H."/>
            <person name="Tautz D."/>
            <person name="Tomoyasu Y."/>
            <person name="Trauner J."/>
            <person name="Van der Zee M."/>
            <person name="Vervoort M."/>
            <person name="Wittkopp N."/>
            <person name="Wimmer E.A."/>
            <person name="Yang X."/>
            <person name="Jones A.K."/>
            <person name="Sattelle D.B."/>
            <person name="Ebert P.R."/>
            <person name="Nelson D."/>
            <person name="Scott J.G."/>
            <person name="Beeman R.W."/>
            <person name="Muthukrishnan S."/>
            <person name="Kramer K.J."/>
            <person name="Arakane Y."/>
            <person name="Beeman R.W."/>
            <person name="Zhu Q."/>
            <person name="Hogenkamp D."/>
            <person name="Dixit R."/>
            <person name="Oppert B."/>
            <person name="Jiang H."/>
            <person name="Zou Z."/>
            <person name="Marshall J."/>
            <person name="Elpidina E."/>
            <person name="Vinokurov K."/>
            <person name="Oppert C."/>
            <person name="Zou Z."/>
            <person name="Evans J."/>
            <person name="Lu Z."/>
            <person name="Zhao P."/>
            <person name="Sumathipala N."/>
            <person name="Altincicek B."/>
            <person name="Vilcinskas A."/>
            <person name="Williams M."/>
            <person name="Hultmark D."/>
            <person name="Hetru C."/>
            <person name="Jiang H."/>
            <person name="Grimmelikhuijzen C.J."/>
            <person name="Hauser F."/>
            <person name="Cazzamali G."/>
            <person name="Williamson M."/>
            <person name="Park Y."/>
            <person name="Li B."/>
            <person name="Tanaka Y."/>
            <person name="Predel R."/>
            <person name="Neupert S."/>
            <person name="Schachtner J."/>
            <person name="Verleyen P."/>
            <person name="Raible F."/>
            <person name="Bork P."/>
            <person name="Friedrich M."/>
            <person name="Walden K.K."/>
            <person name="Robertson H.M."/>
            <person name="Angeli S."/>
            <person name="Foret S."/>
            <person name="Bucher G."/>
            <person name="Schuetz S."/>
            <person name="Maleszka R."/>
            <person name="Wimmer E.A."/>
            <person name="Beeman R.W."/>
            <person name="Lorenzen M."/>
            <person name="Tomoyasu Y."/>
            <person name="Miller S.C."/>
            <person name="Grossmann D."/>
            <person name="Bucher G."/>
        </authorList>
    </citation>
    <scope>NUCLEOTIDE SEQUENCE [LARGE SCALE GENOMIC DNA]</scope>
    <source>
        <strain evidence="10 11">Georgia GA2</strain>
    </source>
</reference>
<feature type="chain" id="PRO_5003089810" evidence="9">
    <location>
        <begin position="21"/>
        <end position="156"/>
    </location>
</feature>
<evidence type="ECO:0000256" key="5">
    <source>
        <dbReference type="ARBA" id="ARBA00022989"/>
    </source>
</evidence>
<evidence type="ECO:0000256" key="4">
    <source>
        <dbReference type="ARBA" id="ARBA00022729"/>
    </source>
</evidence>
<keyword evidence="7" id="KW-0325">Glycoprotein</keyword>
<evidence type="ECO:0000256" key="3">
    <source>
        <dbReference type="ARBA" id="ARBA00022692"/>
    </source>
</evidence>
<dbReference type="GO" id="GO:0030431">
    <property type="term" value="P:sleep"/>
    <property type="evidence" value="ECO:0007669"/>
    <property type="project" value="InterPro"/>
</dbReference>
<dbReference type="InterPro" id="IPR050975">
    <property type="entry name" value="Sleep_regulator"/>
</dbReference>
<dbReference type="KEGG" id="tca:662490"/>
<organism evidence="10 11">
    <name type="scientific">Tribolium castaneum</name>
    <name type="common">Red flour beetle</name>
    <dbReference type="NCBI Taxonomy" id="7070"/>
    <lineage>
        <taxon>Eukaryota</taxon>
        <taxon>Metazoa</taxon>
        <taxon>Ecdysozoa</taxon>
        <taxon>Arthropoda</taxon>
        <taxon>Hexapoda</taxon>
        <taxon>Insecta</taxon>
        <taxon>Pterygota</taxon>
        <taxon>Neoptera</taxon>
        <taxon>Endopterygota</taxon>
        <taxon>Coleoptera</taxon>
        <taxon>Polyphaga</taxon>
        <taxon>Cucujiformia</taxon>
        <taxon>Tenebrionidae</taxon>
        <taxon>Tenebrionidae incertae sedis</taxon>
        <taxon>Tribolium</taxon>
    </lineage>
</organism>
<keyword evidence="5" id="KW-1133">Transmembrane helix</keyword>
<dbReference type="AlphaFoldDB" id="D6WXR8"/>
<dbReference type="HOGENOM" id="CLU_126345_0_1_1"/>
<dbReference type="GO" id="GO:0098552">
    <property type="term" value="C:side of membrane"/>
    <property type="evidence" value="ECO:0007669"/>
    <property type="project" value="UniProtKB-KW"/>
</dbReference>
<dbReference type="PANTHER" id="PTHR33562">
    <property type="entry name" value="ATILLA, ISOFORM B-RELATED-RELATED"/>
    <property type="match status" value="1"/>
</dbReference>
<gene>
    <name evidence="10" type="primary">AUGUSTUS-3.0.2_05525</name>
    <name evidence="10" type="ORF">TcasGA2_TC005525</name>
</gene>
<protein>
    <submittedName>
        <fullName evidence="10">Uncharacterized protein</fullName>
    </submittedName>
</protein>
<sequence>MVYFAAALTVLLALAHNGWALQCWSCSSDLDPSCMDHFNATRYSQFRNTYQQVNPNYQNQRNEMPVLRQCENNLGQIYNQKPMCVKRIINVPYGKKIITRECKSVSMNQAVGTCPEKNSNIEFCEYCDFDGCNHAAGLRGSLWVLLVPAVFYSLRR</sequence>